<evidence type="ECO:0000313" key="2">
    <source>
        <dbReference type="EMBL" id="QXR48010.1"/>
    </source>
</evidence>
<dbReference type="EMBL" id="QARU01000030">
    <property type="protein sequence ID" value="PUF73531.1"/>
    <property type="molecule type" value="Genomic_DNA"/>
</dbReference>
<proteinExistence type="predicted"/>
<dbReference type="EMBL" id="CP077699">
    <property type="protein sequence ID" value="QXR57610.1"/>
    <property type="molecule type" value="Genomic_DNA"/>
</dbReference>
<organism evidence="1 4">
    <name type="scientific">Salmonella enterica I</name>
    <dbReference type="NCBI Taxonomy" id="59201"/>
    <lineage>
        <taxon>Bacteria</taxon>
        <taxon>Pseudomonadati</taxon>
        <taxon>Pseudomonadota</taxon>
        <taxon>Gammaproteobacteria</taxon>
        <taxon>Enterobacterales</taxon>
        <taxon>Enterobacteriaceae</taxon>
        <taxon>Salmonella</taxon>
    </lineage>
</organism>
<dbReference type="Proteomes" id="UP000250700">
    <property type="component" value="Unassembled WGS sequence"/>
</dbReference>
<reference evidence="2" key="3">
    <citation type="submission" date="2021-05" db="EMBL/GenBank/DDBJ databases">
        <title>Whole genome sequencing of cultured pathogen.</title>
        <authorList>
            <person name="Hoffmann M."/>
            <person name="Balkey M."/>
            <person name="Luo Y."/>
        </authorList>
    </citation>
    <scope>NUCLEOTIDE SEQUENCE</scope>
    <source>
        <strain evidence="3">CFSAN058591</strain>
        <strain evidence="2">CFSAN058605</strain>
    </source>
</reference>
<accession>A0A2T6WXK3</accession>
<name>A0A2T6WXK3_SALET</name>
<evidence type="ECO:0000313" key="3">
    <source>
        <dbReference type="EMBL" id="QXR57610.1"/>
    </source>
</evidence>
<dbReference type="AlphaFoldDB" id="A0A2T6WXK3"/>
<evidence type="ECO:0000313" key="1">
    <source>
        <dbReference type="EMBL" id="PUF73531.1"/>
    </source>
</evidence>
<dbReference type="RefSeq" id="WP_023261962.1">
    <property type="nucleotide sequence ID" value="NZ_CP077693.1"/>
</dbReference>
<protein>
    <submittedName>
        <fullName evidence="1">Uncharacterized protein</fullName>
    </submittedName>
</protein>
<sequence length="125" mass="13825">MFTVKTIINGVTHICEQPSISIARAGSETFADTLKLTHNSASPDFAYWLPAIYEDPEMTKALQEEELVISDRTDVLDTDAIAIIIEEYPSENFPGAGDGCRYQFIYPGDQVYVMNSNGATIEVVK</sequence>
<gene>
    <name evidence="1" type="ORF">DAX91_26515</name>
    <name evidence="2" type="ORF">DAY14_015090</name>
    <name evidence="3" type="ORF">DAY16_014815</name>
</gene>
<evidence type="ECO:0000313" key="4">
    <source>
        <dbReference type="Proteomes" id="UP000250700"/>
    </source>
</evidence>
<dbReference type="EMBL" id="CP077693">
    <property type="protein sequence ID" value="QXR48010.1"/>
    <property type="molecule type" value="Genomic_DNA"/>
</dbReference>
<reference evidence="2" key="2">
    <citation type="submission" date="2018-04" db="EMBL/GenBank/DDBJ databases">
        <authorList>
            <person name="Bell R."/>
        </authorList>
    </citation>
    <scope>NUCLEOTIDE SEQUENCE</scope>
    <source>
        <strain evidence="3">CFSAN058591</strain>
        <strain evidence="2">CFSAN058605</strain>
    </source>
</reference>
<reference evidence="1 4" key="1">
    <citation type="submission" date="2018-04" db="EMBL/GenBank/DDBJ databases">
        <title>Whole genome sequencing of Salmonella enterica.</title>
        <authorList>
            <person name="Bell R."/>
        </authorList>
    </citation>
    <scope>NUCLEOTIDE SEQUENCE [LARGE SCALE GENOMIC DNA]</scope>
    <source>
        <strain evidence="1 4">CFSAN058603</strain>
    </source>
</reference>